<evidence type="ECO:0000313" key="2">
    <source>
        <dbReference type="EMBL" id="MEO3712388.1"/>
    </source>
</evidence>
<dbReference type="EMBL" id="JBDPZC010000002">
    <property type="protein sequence ID" value="MEO3712388.1"/>
    <property type="molecule type" value="Genomic_DNA"/>
</dbReference>
<dbReference type="NCBIfam" id="TIGR04474">
    <property type="entry name" value="tcm_partner"/>
    <property type="match status" value="1"/>
</dbReference>
<reference evidence="2 3" key="1">
    <citation type="submission" date="2024-05" db="EMBL/GenBank/DDBJ databases">
        <title>Roseateles sp. 2.12 16S ribosomal RNA gene Genome sequencing and assembly.</title>
        <authorList>
            <person name="Woo H."/>
        </authorList>
    </citation>
    <scope>NUCLEOTIDE SEQUENCE [LARGE SCALE GENOMIC DNA]</scope>
    <source>
        <strain evidence="2 3">2.12</strain>
    </source>
</reference>
<protein>
    <submittedName>
        <fullName evidence="2">Three-Cys-motif partner protein TcmP</fullName>
    </submittedName>
</protein>
<name>A0ABV0GBH0_9BURK</name>
<dbReference type="InterPro" id="IPR054339">
    <property type="entry name" value="GMT_wHTH"/>
</dbReference>
<organism evidence="2 3">
    <name type="scientific">Roseateles flavus</name>
    <dbReference type="NCBI Taxonomy" id="3149041"/>
    <lineage>
        <taxon>Bacteria</taxon>
        <taxon>Pseudomonadati</taxon>
        <taxon>Pseudomonadota</taxon>
        <taxon>Betaproteobacteria</taxon>
        <taxon>Burkholderiales</taxon>
        <taxon>Sphaerotilaceae</taxon>
        <taxon>Roseateles</taxon>
    </lineage>
</organism>
<proteinExistence type="predicted"/>
<comment type="caution">
    <text evidence="2">The sequence shown here is derived from an EMBL/GenBank/DDBJ whole genome shotgun (WGS) entry which is preliminary data.</text>
</comment>
<evidence type="ECO:0000259" key="1">
    <source>
        <dbReference type="Pfam" id="PF22560"/>
    </source>
</evidence>
<keyword evidence="3" id="KW-1185">Reference proteome</keyword>
<sequence>MPHYDWVWGSTPPLLKRHSEVKHALLRNYLIKYFLTLFSRLRREQIRMTVVDGFCGGGLYVNEDGREVPGSPLVILEAIEEAKYLVMTRQDRRKPIDIDVELICIDDCPSALEFLRNLLIQRNHGQALASQRIRLVHGQFADHSDAVIKRCEARSIRSGRALFVLDQYGYSAVPMHCLSDIFSRLAKAEVILTFYVDALIKFLDPKNLRQFTAATGIRSGMTAAEIDELKKSPWWRVALQANLYEDVTRASTAKFHTPFFIRPEQGFGDFWLLHLSQHWKARDVMAATHWEHHNHFAHYGGAGFNMFSTGYIGKLDDTGKLQTGFDFSDVAATVSQDTMLEQIPRLLSEVPDGISFEQFFMRLINTTPATRDMVETALLKLSAHQQLQVLGDDGVPSSARVHLKPEHVLRRPSQGAFSFSFKANGS</sequence>
<evidence type="ECO:0000313" key="3">
    <source>
        <dbReference type="Proteomes" id="UP001462640"/>
    </source>
</evidence>
<dbReference type="Pfam" id="PF22560">
    <property type="entry name" value="GMT-wHTH"/>
    <property type="match status" value="1"/>
</dbReference>
<dbReference type="RefSeq" id="WP_347607677.1">
    <property type="nucleotide sequence ID" value="NZ_JBDPZC010000002.1"/>
</dbReference>
<dbReference type="Proteomes" id="UP001462640">
    <property type="component" value="Unassembled WGS sequence"/>
</dbReference>
<accession>A0ABV0GBH0</accession>
<feature type="domain" description="GMT-like wHTH" evidence="1">
    <location>
        <begin position="314"/>
        <end position="394"/>
    </location>
</feature>
<gene>
    <name evidence="2" type="ORF">ABDJ40_06360</name>
</gene>
<dbReference type="InterPro" id="IPR031009">
    <property type="entry name" value="Tcm_partner"/>
</dbReference>